<dbReference type="Proteomes" id="UP000593576">
    <property type="component" value="Unassembled WGS sequence"/>
</dbReference>
<organism evidence="2 3">
    <name type="scientific">Gossypium schwendimanii</name>
    <name type="common">Cotton</name>
    <dbReference type="NCBI Taxonomy" id="34291"/>
    <lineage>
        <taxon>Eukaryota</taxon>
        <taxon>Viridiplantae</taxon>
        <taxon>Streptophyta</taxon>
        <taxon>Embryophyta</taxon>
        <taxon>Tracheophyta</taxon>
        <taxon>Spermatophyta</taxon>
        <taxon>Magnoliopsida</taxon>
        <taxon>eudicotyledons</taxon>
        <taxon>Gunneridae</taxon>
        <taxon>Pentapetalae</taxon>
        <taxon>rosids</taxon>
        <taxon>malvids</taxon>
        <taxon>Malvales</taxon>
        <taxon>Malvaceae</taxon>
        <taxon>Malvoideae</taxon>
        <taxon>Gossypium</taxon>
    </lineage>
</organism>
<sequence>MNPMLVRDHAMHEFLLVAMGDITKSALDVGRSGWDNNLVRADLNVVMFSHPEVAALNLVVVATPYLLFFDEFDSIAPKREHDNTGVTNRVAKQFLTELDGVEFLTGVFVFDVT</sequence>
<dbReference type="PANTHER" id="PTHR23077">
    <property type="entry name" value="AAA-FAMILY ATPASE"/>
    <property type="match status" value="1"/>
</dbReference>
<accession>A0A7J9KPT4</accession>
<keyword evidence="3" id="KW-1185">Reference proteome</keyword>
<feature type="domain" description="ATPase AAA-type core" evidence="1">
    <location>
        <begin position="63"/>
        <end position="108"/>
    </location>
</feature>
<name>A0A7J9KPT4_GOSSC</name>
<dbReference type="AlphaFoldDB" id="A0A7J9KPT4"/>
<evidence type="ECO:0000313" key="2">
    <source>
        <dbReference type="EMBL" id="MBA0848477.1"/>
    </source>
</evidence>
<gene>
    <name evidence="2" type="ORF">Goshw_002768</name>
</gene>
<evidence type="ECO:0000313" key="3">
    <source>
        <dbReference type="Proteomes" id="UP000593576"/>
    </source>
</evidence>
<proteinExistence type="predicted"/>
<dbReference type="EMBL" id="JABFAF010000002">
    <property type="protein sequence ID" value="MBA0848477.1"/>
    <property type="molecule type" value="Genomic_DNA"/>
</dbReference>
<dbReference type="Gene3D" id="3.40.50.300">
    <property type="entry name" value="P-loop containing nucleotide triphosphate hydrolases"/>
    <property type="match status" value="1"/>
</dbReference>
<dbReference type="PANTHER" id="PTHR23077:SF12">
    <property type="entry name" value="PEROXISOMAL ATPASE PEX1"/>
    <property type="match status" value="1"/>
</dbReference>
<feature type="non-terminal residue" evidence="2">
    <location>
        <position position="113"/>
    </location>
</feature>
<dbReference type="InterPro" id="IPR050168">
    <property type="entry name" value="AAA_ATPase_domain"/>
</dbReference>
<dbReference type="Pfam" id="PF00004">
    <property type="entry name" value="AAA"/>
    <property type="match status" value="1"/>
</dbReference>
<evidence type="ECO:0000259" key="1">
    <source>
        <dbReference type="Pfam" id="PF00004"/>
    </source>
</evidence>
<comment type="caution">
    <text evidence="2">The sequence shown here is derived from an EMBL/GenBank/DDBJ whole genome shotgun (WGS) entry which is preliminary data.</text>
</comment>
<dbReference type="GO" id="GO:0005524">
    <property type="term" value="F:ATP binding"/>
    <property type="evidence" value="ECO:0007669"/>
    <property type="project" value="InterPro"/>
</dbReference>
<dbReference type="OrthoDB" id="983719at2759"/>
<dbReference type="GO" id="GO:0016558">
    <property type="term" value="P:protein import into peroxisome matrix"/>
    <property type="evidence" value="ECO:0007669"/>
    <property type="project" value="TreeGrafter"/>
</dbReference>
<dbReference type="GO" id="GO:0016887">
    <property type="term" value="F:ATP hydrolysis activity"/>
    <property type="evidence" value="ECO:0007669"/>
    <property type="project" value="InterPro"/>
</dbReference>
<dbReference type="InterPro" id="IPR003959">
    <property type="entry name" value="ATPase_AAA_core"/>
</dbReference>
<dbReference type="GO" id="GO:0005778">
    <property type="term" value="C:peroxisomal membrane"/>
    <property type="evidence" value="ECO:0007669"/>
    <property type="project" value="TreeGrafter"/>
</dbReference>
<protein>
    <recommendedName>
        <fullName evidence="1">ATPase AAA-type core domain-containing protein</fullName>
    </recommendedName>
</protein>
<dbReference type="GO" id="GO:0005829">
    <property type="term" value="C:cytosol"/>
    <property type="evidence" value="ECO:0007669"/>
    <property type="project" value="TreeGrafter"/>
</dbReference>
<dbReference type="SUPFAM" id="SSF52540">
    <property type="entry name" value="P-loop containing nucleoside triphosphate hydrolases"/>
    <property type="match status" value="1"/>
</dbReference>
<dbReference type="InterPro" id="IPR027417">
    <property type="entry name" value="P-loop_NTPase"/>
</dbReference>
<reference evidence="2 3" key="1">
    <citation type="journal article" date="2019" name="Genome Biol. Evol.">
        <title>Insights into the evolution of the New World diploid cottons (Gossypium, subgenus Houzingenia) based on genome sequencing.</title>
        <authorList>
            <person name="Grover C.E."/>
            <person name="Arick M.A. 2nd"/>
            <person name="Thrash A."/>
            <person name="Conover J.L."/>
            <person name="Sanders W.S."/>
            <person name="Peterson D.G."/>
            <person name="Frelichowski J.E."/>
            <person name="Scheffler J.A."/>
            <person name="Scheffler B.E."/>
            <person name="Wendel J.F."/>
        </authorList>
    </citation>
    <scope>NUCLEOTIDE SEQUENCE [LARGE SCALE GENOMIC DNA]</scope>
    <source>
        <strain evidence="2">1</strain>
        <tissue evidence="2">Leaf</tissue>
    </source>
</reference>